<evidence type="ECO:0000256" key="10">
    <source>
        <dbReference type="ARBA" id="ARBA00031423"/>
    </source>
</evidence>
<evidence type="ECO:0000256" key="5">
    <source>
        <dbReference type="ARBA" id="ARBA00020295"/>
    </source>
</evidence>
<protein>
    <recommendedName>
        <fullName evidence="5">4-alpha-glucanotransferase</fullName>
        <ecNumber evidence="4">2.4.1.25</ecNumber>
    </recommendedName>
    <alternativeName>
        <fullName evidence="10">Amylomaltase</fullName>
    </alternativeName>
    <alternativeName>
        <fullName evidence="11">Disproportionating enzyme</fullName>
    </alternativeName>
</protein>
<dbReference type="GO" id="GO:0004134">
    <property type="term" value="F:4-alpha-glucanotransferase activity"/>
    <property type="evidence" value="ECO:0007669"/>
    <property type="project" value="UniProtKB-EC"/>
</dbReference>
<accession>T0S6U4</accession>
<evidence type="ECO:0000256" key="7">
    <source>
        <dbReference type="ARBA" id="ARBA00022676"/>
    </source>
</evidence>
<reference evidence="12 13" key="1">
    <citation type="journal article" date="2013" name="ISME J.">
        <title>Multifactorial diversity sustains microbial community stability.</title>
        <authorList>
            <person name="Erkus O."/>
            <person name="de Jager V.C."/>
            <person name="Spus M."/>
            <person name="van Alen-Boerrigter I.J."/>
            <person name="van Rijswijck I.M."/>
            <person name="Hazelwood L."/>
            <person name="Janssen P.W."/>
            <person name="van Hijum S.A."/>
            <person name="Kleerebezem M."/>
            <person name="Smid E.J."/>
        </authorList>
    </citation>
    <scope>NUCLEOTIDE SEQUENCE [LARGE SCALE GENOMIC DNA]</scope>
    <source>
        <strain evidence="12 13">TIFN6</strain>
    </source>
</reference>
<evidence type="ECO:0000313" key="13">
    <source>
        <dbReference type="Proteomes" id="UP000015854"/>
    </source>
</evidence>
<dbReference type="EC" id="2.4.1.25" evidence="4"/>
<dbReference type="Pfam" id="PF02446">
    <property type="entry name" value="Glyco_hydro_77"/>
    <property type="match status" value="1"/>
</dbReference>
<dbReference type="PANTHER" id="PTHR32518:SF3">
    <property type="entry name" value="4-ALPHA-GLUCANOTRANSFERASE"/>
    <property type="match status" value="1"/>
</dbReference>
<evidence type="ECO:0000313" key="12">
    <source>
        <dbReference type="EMBL" id="EQC54271.1"/>
    </source>
</evidence>
<keyword evidence="9" id="KW-0119">Carbohydrate metabolism</keyword>
<dbReference type="GO" id="GO:0005975">
    <property type="term" value="P:carbohydrate metabolic process"/>
    <property type="evidence" value="ECO:0007669"/>
    <property type="project" value="InterPro"/>
</dbReference>
<dbReference type="InterPro" id="IPR017853">
    <property type="entry name" value="GH"/>
</dbReference>
<comment type="catalytic activity">
    <reaction evidence="1">
        <text>Transfers a segment of a (1-&gt;4)-alpha-D-glucan to a new position in an acceptor, which may be glucose or a (1-&gt;4)-alpha-D-glucan.</text>
        <dbReference type="EC" id="2.4.1.25"/>
    </reaction>
</comment>
<keyword evidence="8 12" id="KW-0808">Transferase</keyword>
<evidence type="ECO:0000256" key="11">
    <source>
        <dbReference type="ARBA" id="ARBA00031501"/>
    </source>
</evidence>
<dbReference type="Gene3D" id="3.20.20.80">
    <property type="entry name" value="Glycosidases"/>
    <property type="match status" value="1"/>
</dbReference>
<sequence length="159" mass="18596">MVTNTFSIEPYGEKAYHTGIAVPVFSLRTENSSGVGQFSDLKKLADFTYRSGMDVIQLLPINDTTTFMDWRDSYPYRAISVFALHPLYLDIHEFWKSYTKEQQEKLLILESELNSLEKIDYERCLALKWEYAQIIYQNLAVKYQKPSLINNFINKMKNG</sequence>
<comment type="subcellular location">
    <subcellularLocation>
        <location evidence="2">Cytoplasm</location>
    </subcellularLocation>
</comment>
<dbReference type="SUPFAM" id="SSF51445">
    <property type="entry name" value="(Trans)glycosidases"/>
    <property type="match status" value="1"/>
</dbReference>
<evidence type="ECO:0000256" key="9">
    <source>
        <dbReference type="ARBA" id="ARBA00023277"/>
    </source>
</evidence>
<evidence type="ECO:0000256" key="2">
    <source>
        <dbReference type="ARBA" id="ARBA00004496"/>
    </source>
</evidence>
<evidence type="ECO:0000256" key="3">
    <source>
        <dbReference type="ARBA" id="ARBA00005684"/>
    </source>
</evidence>
<keyword evidence="6" id="KW-0963">Cytoplasm</keyword>
<comment type="similarity">
    <text evidence="3">Belongs to the disproportionating enzyme family.</text>
</comment>
<evidence type="ECO:0000256" key="6">
    <source>
        <dbReference type="ARBA" id="ARBA00022490"/>
    </source>
</evidence>
<name>T0S6U4_LACLC</name>
<dbReference type="GO" id="GO:0005737">
    <property type="term" value="C:cytoplasm"/>
    <property type="evidence" value="ECO:0007669"/>
    <property type="project" value="UniProtKB-SubCell"/>
</dbReference>
<evidence type="ECO:0000256" key="8">
    <source>
        <dbReference type="ARBA" id="ARBA00022679"/>
    </source>
</evidence>
<gene>
    <name evidence="12" type="ORF">LLT6_09895</name>
</gene>
<dbReference type="InterPro" id="IPR003385">
    <property type="entry name" value="Glyco_hydro_77"/>
</dbReference>
<proteinExistence type="inferred from homology"/>
<comment type="caution">
    <text evidence="12">The sequence shown here is derived from an EMBL/GenBank/DDBJ whole genome shotgun (WGS) entry which is preliminary data.</text>
</comment>
<dbReference type="PATRIC" id="fig|1234876.3.peg.2600"/>
<dbReference type="EMBL" id="ATBB01000625">
    <property type="protein sequence ID" value="EQC54271.1"/>
    <property type="molecule type" value="Genomic_DNA"/>
</dbReference>
<evidence type="ECO:0000256" key="4">
    <source>
        <dbReference type="ARBA" id="ARBA00012560"/>
    </source>
</evidence>
<keyword evidence="7" id="KW-0328">Glycosyltransferase</keyword>
<organism evidence="12 13">
    <name type="scientific">Lactococcus cremoris subsp. cremoris TIFN6</name>
    <dbReference type="NCBI Taxonomy" id="1234876"/>
    <lineage>
        <taxon>Bacteria</taxon>
        <taxon>Bacillati</taxon>
        <taxon>Bacillota</taxon>
        <taxon>Bacilli</taxon>
        <taxon>Lactobacillales</taxon>
        <taxon>Streptococcaceae</taxon>
        <taxon>Lactococcus</taxon>
        <taxon>Lactococcus cremoris subsp. cremoris</taxon>
    </lineage>
</organism>
<dbReference type="Proteomes" id="UP000015854">
    <property type="component" value="Unassembled WGS sequence"/>
</dbReference>
<dbReference type="AlphaFoldDB" id="T0S6U4"/>
<evidence type="ECO:0000256" key="1">
    <source>
        <dbReference type="ARBA" id="ARBA00000439"/>
    </source>
</evidence>
<dbReference type="PANTHER" id="PTHR32518">
    <property type="match status" value="1"/>
</dbReference>